<proteinExistence type="inferred from homology"/>
<dbReference type="Pfam" id="PF04199">
    <property type="entry name" value="Cyclase"/>
    <property type="match status" value="1"/>
</dbReference>
<dbReference type="InterPro" id="IPR037175">
    <property type="entry name" value="KFase_sf"/>
</dbReference>
<evidence type="ECO:0000256" key="1">
    <source>
        <dbReference type="ARBA" id="ARBA00007865"/>
    </source>
</evidence>
<reference evidence="2 3" key="1">
    <citation type="journal article" date="2013" name="BMC Genomics">
        <title>Genomics-driven discovery of the pneumocandin biosynthetic gene cluster in the fungus Glarea lozoyensis.</title>
        <authorList>
            <person name="Chen L."/>
            <person name="Yue Q."/>
            <person name="Zhang X."/>
            <person name="Xiang M."/>
            <person name="Wang C."/>
            <person name="Li S."/>
            <person name="Che Y."/>
            <person name="Ortiz-Lopez F.J."/>
            <person name="Bills G.F."/>
            <person name="Liu X."/>
            <person name="An Z."/>
        </authorList>
    </citation>
    <scope>NUCLEOTIDE SEQUENCE [LARGE SCALE GENOMIC DNA]</scope>
    <source>
        <strain evidence="3">ATCC 20868 / MF5171</strain>
    </source>
</reference>
<dbReference type="KEGG" id="glz:GLAREA_07545"/>
<dbReference type="Proteomes" id="UP000016922">
    <property type="component" value="Unassembled WGS sequence"/>
</dbReference>
<evidence type="ECO:0000313" key="2">
    <source>
        <dbReference type="EMBL" id="EPE32412.1"/>
    </source>
</evidence>
<protein>
    <submittedName>
        <fullName evidence="2">Putative cyclase</fullName>
    </submittedName>
</protein>
<keyword evidence="3" id="KW-1185">Reference proteome</keyword>
<dbReference type="AlphaFoldDB" id="S3D1J7"/>
<dbReference type="EMBL" id="KE145359">
    <property type="protein sequence ID" value="EPE32412.1"/>
    <property type="molecule type" value="Genomic_DNA"/>
</dbReference>
<dbReference type="GeneID" id="19466598"/>
<organism evidence="2 3">
    <name type="scientific">Glarea lozoyensis (strain ATCC 20868 / MF5171)</name>
    <dbReference type="NCBI Taxonomy" id="1116229"/>
    <lineage>
        <taxon>Eukaryota</taxon>
        <taxon>Fungi</taxon>
        <taxon>Dikarya</taxon>
        <taxon>Ascomycota</taxon>
        <taxon>Pezizomycotina</taxon>
        <taxon>Leotiomycetes</taxon>
        <taxon>Helotiales</taxon>
        <taxon>Helotiaceae</taxon>
        <taxon>Glarea</taxon>
    </lineage>
</organism>
<accession>S3D1J7</accession>
<dbReference type="eggNOG" id="ENOG502RXQJ">
    <property type="taxonomic scope" value="Eukaryota"/>
</dbReference>
<dbReference type="SUPFAM" id="SSF102198">
    <property type="entry name" value="Putative cyclase"/>
    <property type="match status" value="1"/>
</dbReference>
<name>S3D1J7_GLAL2</name>
<dbReference type="Gene3D" id="3.50.30.50">
    <property type="entry name" value="Putative cyclase"/>
    <property type="match status" value="1"/>
</dbReference>
<dbReference type="RefSeq" id="XP_008080424.1">
    <property type="nucleotide sequence ID" value="XM_008082233.1"/>
</dbReference>
<dbReference type="GO" id="GO:0019441">
    <property type="term" value="P:L-tryptophan catabolic process to kynurenine"/>
    <property type="evidence" value="ECO:0007669"/>
    <property type="project" value="InterPro"/>
</dbReference>
<evidence type="ECO:0000313" key="3">
    <source>
        <dbReference type="Proteomes" id="UP000016922"/>
    </source>
</evidence>
<dbReference type="OMA" id="GWIKWYN"/>
<dbReference type="InterPro" id="IPR007325">
    <property type="entry name" value="KFase/CYL"/>
</dbReference>
<dbReference type="PANTHER" id="PTHR34861">
    <property type="match status" value="1"/>
</dbReference>
<comment type="similarity">
    <text evidence="1">Belongs to the Cyclase 1 superfamily.</text>
</comment>
<dbReference type="OrthoDB" id="5396at2759"/>
<dbReference type="GO" id="GO:0004061">
    <property type="term" value="F:arylformamidase activity"/>
    <property type="evidence" value="ECO:0007669"/>
    <property type="project" value="InterPro"/>
</dbReference>
<dbReference type="HOGENOM" id="CLU_030671_1_0_1"/>
<dbReference type="PANTHER" id="PTHR34861:SF10">
    <property type="entry name" value="CYCLASE"/>
    <property type="match status" value="1"/>
</dbReference>
<sequence length="324" mass="36542">MKAQDLPKFSDMPAVKGMPHGTAWGLWDKNGERDSCGSLNLLTPENTIAAQKEIKSGTGVALNWDLECVHEPGFAREKPKHELKDLRSMGFVAFDDLIHINTQSGSQWDGFRHWAHQETKLFYNNLTADEIVDEKNNEKNGIHQWSRRGGIVGRAVFIDYVAYAERHNIKYSPVERHEITVKEIEECAKEQGVEFKPADILVVRSGWIKWYNSASTEERVEKGKNGHEFAGVGGNEESVEWLWDHHFAAVAGDAIAFEAWPPKAPYRLHDHFLAQWGTPIGELWNLEELSEVCAREKKYSFFLTSAPLNVHGGVASPPNALAIL</sequence>
<gene>
    <name evidence="2" type="ORF">GLAREA_07545</name>
</gene>